<dbReference type="OrthoDB" id="10439046at2759"/>
<organism evidence="2 3">
    <name type="scientific">Aspergillus versicolor CBS 583.65</name>
    <dbReference type="NCBI Taxonomy" id="1036611"/>
    <lineage>
        <taxon>Eukaryota</taxon>
        <taxon>Fungi</taxon>
        <taxon>Dikarya</taxon>
        <taxon>Ascomycota</taxon>
        <taxon>Pezizomycotina</taxon>
        <taxon>Eurotiomycetes</taxon>
        <taxon>Eurotiomycetidae</taxon>
        <taxon>Eurotiales</taxon>
        <taxon>Aspergillaceae</taxon>
        <taxon>Aspergillus</taxon>
        <taxon>Aspergillus subgen. Nidulantes</taxon>
    </lineage>
</organism>
<sequence length="229" mass="26328">MIGTPYIDICSSTQQQRERSEPGLISCHPWLYKPLLAGYPDLLYYPFQYPNFWQLESIMRVTTIVRDRNSKHGEMAVDFRITAIYAEDLEEWYRKVREVTDSVSQHAVAKYGDDEHKELEFEYNRQSFRVEESLDHEGLEHIKGNVWFTRISPRSEEGENASCCRQDETTRGKLWILIAVLGVVPTIIVLNTLIVIILLRSALGITNCSYMKLLCAGVTAGKHAVVQNN</sequence>
<keyword evidence="1" id="KW-1133">Transmembrane helix</keyword>
<dbReference type="VEuPathDB" id="FungiDB:ASPVEDRAFT_71023"/>
<evidence type="ECO:0000313" key="2">
    <source>
        <dbReference type="EMBL" id="OJJ00855.1"/>
    </source>
</evidence>
<accession>A0A1L9PHC8</accession>
<keyword evidence="1" id="KW-0812">Transmembrane</keyword>
<evidence type="ECO:0000313" key="3">
    <source>
        <dbReference type="Proteomes" id="UP000184073"/>
    </source>
</evidence>
<dbReference type="RefSeq" id="XP_040666617.1">
    <property type="nucleotide sequence ID" value="XM_040816095.1"/>
</dbReference>
<dbReference type="GeneID" id="63731606"/>
<dbReference type="AlphaFoldDB" id="A0A1L9PHC8"/>
<keyword evidence="1" id="KW-0472">Membrane</keyword>
<keyword evidence="3" id="KW-1185">Reference proteome</keyword>
<dbReference type="Proteomes" id="UP000184073">
    <property type="component" value="Unassembled WGS sequence"/>
</dbReference>
<reference evidence="3" key="1">
    <citation type="journal article" date="2017" name="Genome Biol.">
        <title>Comparative genomics reveals high biological diversity and specific adaptations in the industrially and medically important fungal genus Aspergillus.</title>
        <authorList>
            <person name="de Vries R.P."/>
            <person name="Riley R."/>
            <person name="Wiebenga A."/>
            <person name="Aguilar-Osorio G."/>
            <person name="Amillis S."/>
            <person name="Uchima C.A."/>
            <person name="Anderluh G."/>
            <person name="Asadollahi M."/>
            <person name="Askin M."/>
            <person name="Barry K."/>
            <person name="Battaglia E."/>
            <person name="Bayram O."/>
            <person name="Benocci T."/>
            <person name="Braus-Stromeyer S.A."/>
            <person name="Caldana C."/>
            <person name="Canovas D."/>
            <person name="Cerqueira G.C."/>
            <person name="Chen F."/>
            <person name="Chen W."/>
            <person name="Choi C."/>
            <person name="Clum A."/>
            <person name="Dos Santos R.A."/>
            <person name="Damasio A.R."/>
            <person name="Diallinas G."/>
            <person name="Emri T."/>
            <person name="Fekete E."/>
            <person name="Flipphi M."/>
            <person name="Freyberg S."/>
            <person name="Gallo A."/>
            <person name="Gournas C."/>
            <person name="Habgood R."/>
            <person name="Hainaut M."/>
            <person name="Harispe M.L."/>
            <person name="Henrissat B."/>
            <person name="Hilden K.S."/>
            <person name="Hope R."/>
            <person name="Hossain A."/>
            <person name="Karabika E."/>
            <person name="Karaffa L."/>
            <person name="Karanyi Z."/>
            <person name="Krasevec N."/>
            <person name="Kuo A."/>
            <person name="Kusch H."/>
            <person name="LaButti K."/>
            <person name="Lagendijk E.L."/>
            <person name="Lapidus A."/>
            <person name="Levasseur A."/>
            <person name="Lindquist E."/>
            <person name="Lipzen A."/>
            <person name="Logrieco A.F."/>
            <person name="MacCabe A."/>
            <person name="Maekelae M.R."/>
            <person name="Malavazi I."/>
            <person name="Melin P."/>
            <person name="Meyer V."/>
            <person name="Mielnichuk N."/>
            <person name="Miskei M."/>
            <person name="Molnar A.P."/>
            <person name="Mule G."/>
            <person name="Ngan C.Y."/>
            <person name="Orejas M."/>
            <person name="Orosz E."/>
            <person name="Ouedraogo J.P."/>
            <person name="Overkamp K.M."/>
            <person name="Park H.-S."/>
            <person name="Perrone G."/>
            <person name="Piumi F."/>
            <person name="Punt P.J."/>
            <person name="Ram A.F."/>
            <person name="Ramon A."/>
            <person name="Rauscher S."/>
            <person name="Record E."/>
            <person name="Riano-Pachon D.M."/>
            <person name="Robert V."/>
            <person name="Roehrig J."/>
            <person name="Ruller R."/>
            <person name="Salamov A."/>
            <person name="Salih N.S."/>
            <person name="Samson R.A."/>
            <person name="Sandor E."/>
            <person name="Sanguinetti M."/>
            <person name="Schuetze T."/>
            <person name="Sepcic K."/>
            <person name="Shelest E."/>
            <person name="Sherlock G."/>
            <person name="Sophianopoulou V."/>
            <person name="Squina F.M."/>
            <person name="Sun H."/>
            <person name="Susca A."/>
            <person name="Todd R.B."/>
            <person name="Tsang A."/>
            <person name="Unkles S.E."/>
            <person name="van de Wiele N."/>
            <person name="van Rossen-Uffink D."/>
            <person name="Oliveira J.V."/>
            <person name="Vesth T.C."/>
            <person name="Visser J."/>
            <person name="Yu J.-H."/>
            <person name="Zhou M."/>
            <person name="Andersen M.R."/>
            <person name="Archer D.B."/>
            <person name="Baker S.E."/>
            <person name="Benoit I."/>
            <person name="Brakhage A.A."/>
            <person name="Braus G.H."/>
            <person name="Fischer R."/>
            <person name="Frisvad J.C."/>
            <person name="Goldman G.H."/>
            <person name="Houbraken J."/>
            <person name="Oakley B."/>
            <person name="Pocsi I."/>
            <person name="Scazzocchio C."/>
            <person name="Seiboth B."/>
            <person name="vanKuyk P.A."/>
            <person name="Wortman J."/>
            <person name="Dyer P.S."/>
            <person name="Grigoriev I.V."/>
        </authorList>
    </citation>
    <scope>NUCLEOTIDE SEQUENCE [LARGE SCALE GENOMIC DNA]</scope>
    <source>
        <strain evidence="3">CBS 583.65</strain>
    </source>
</reference>
<evidence type="ECO:0000256" key="1">
    <source>
        <dbReference type="SAM" id="Phobius"/>
    </source>
</evidence>
<protein>
    <submittedName>
        <fullName evidence="2">Uncharacterized protein</fullName>
    </submittedName>
</protein>
<proteinExistence type="predicted"/>
<dbReference type="EMBL" id="KV878127">
    <property type="protein sequence ID" value="OJJ00855.1"/>
    <property type="molecule type" value="Genomic_DNA"/>
</dbReference>
<feature type="transmembrane region" description="Helical" evidence="1">
    <location>
        <begin position="174"/>
        <end position="199"/>
    </location>
</feature>
<gene>
    <name evidence="2" type="ORF">ASPVEDRAFT_71023</name>
</gene>
<name>A0A1L9PHC8_ASPVE</name>